<feature type="compositionally biased region" description="Basic and acidic residues" evidence="1">
    <location>
        <begin position="440"/>
        <end position="456"/>
    </location>
</feature>
<comment type="caution">
    <text evidence="4">The sequence shown here is derived from an EMBL/GenBank/DDBJ whole genome shotgun (WGS) entry which is preliminary data.</text>
</comment>
<feature type="domain" description="SET" evidence="2">
    <location>
        <begin position="1"/>
        <end position="408"/>
    </location>
</feature>
<sequence length="931" mass="105572">MTTLYDICCNEQQGRHLRARYDLSRHNLIFCERPMLFQQSLGLNTQQAWVCHSCHGFVGNAADAMQHRFPSKSLAACKTIIASCRQKCGYVYCNKDCEDAAWRMHHRFLCTGNIADDEEHPLVLFKQLAVESNEILLLIAQWWILEHHQISSGERTESKWNDFCMKPWWEVATLELKHQPGAFAETATLNQSIRNLCQDAADLLNQVLQMTEHNHTIPLITALDIAKRVGACEQNAIGVRQRHPLCREVFDRDFREMYHSNIVQCLAEAGFIGGDDCDTDCADEDDEQEVTAKLAMIDRDWDYSVDEIAKFLSELYIREDGMVTDVATETPSDDAPSMTAPEGDDLDQIFPPLDGTAMYATACKMNHSCDPNVLLVYHSNPSWQRPLTIFALAIKDIQEGEELTISYIEHSNKSCEERQQALVNYGFVCTCSKCTKEQEGEESKFSAREDNDDKGDLFGQDGDDEEDDNDIQTPADTDEEDSEQKLQACLERLDSIRNHVVYGATPLPLFAKASSFVNIWVHDQKHSGLLPIELVTLFQKCVQGIEQKDFALMELLGSDLVSILYSSLESTNAWPNEAYRNAYWCAVVVAALGLAHRWCFLDALDFLDRGMVLGLPVRNDPHLTGFMAYVEHHAYSISELPVMLPCNILLPNYADPTVKQRIEQHGLSHPIQYPLPDELHEPPFYRTFSTNHVLVSRPLVLRKFACDWTAVTAWHDLEGVFGQIHGHRQIPVERGSMLATEDCGRMREEILSLRNLIHAIRAADEKVENPVWSLQEAQQYSASTIYLAQHPLLEQIPALKEFVDVSPPLCGTQGPTHTNVWLGSAGTRTPLHYDSYDNWLVQVVGVKYVRLYPAEEQAKLYVISKTTRGTAAQGNMSALHCENEDWQQHPLAQTASYTEVVLHPGDGLYIPARMWHYVRSLTPSISVNYWF</sequence>
<evidence type="ECO:0000256" key="1">
    <source>
        <dbReference type="SAM" id="MobiDB-lite"/>
    </source>
</evidence>
<dbReference type="Gene3D" id="2.170.270.10">
    <property type="entry name" value="SET domain"/>
    <property type="match status" value="1"/>
</dbReference>
<gene>
    <name evidence="4" type="ORF">FisN_13Lh020</name>
</gene>
<evidence type="ECO:0000313" key="5">
    <source>
        <dbReference type="Proteomes" id="UP000198406"/>
    </source>
</evidence>
<dbReference type="AlphaFoldDB" id="A0A1Z5JFN8"/>
<dbReference type="Pfam" id="PF00856">
    <property type="entry name" value="SET"/>
    <property type="match status" value="1"/>
</dbReference>
<dbReference type="InParanoid" id="A0A1Z5JFN8"/>
<dbReference type="SUPFAM" id="SSF82199">
    <property type="entry name" value="SET domain"/>
    <property type="match status" value="1"/>
</dbReference>
<accession>A0A1Z5JFN8</accession>
<feature type="compositionally biased region" description="Acidic residues" evidence="1">
    <location>
        <begin position="461"/>
        <end position="482"/>
    </location>
</feature>
<dbReference type="CDD" id="cd20071">
    <property type="entry name" value="SET_SMYD"/>
    <property type="match status" value="1"/>
</dbReference>
<dbReference type="InterPro" id="IPR041667">
    <property type="entry name" value="Cupin_8"/>
</dbReference>
<dbReference type="SMART" id="SM00558">
    <property type="entry name" value="JmjC"/>
    <property type="match status" value="1"/>
</dbReference>
<name>A0A1Z5JFN8_FISSO</name>
<keyword evidence="5" id="KW-1185">Reference proteome</keyword>
<dbReference type="Pfam" id="PF13621">
    <property type="entry name" value="Cupin_8"/>
    <property type="match status" value="1"/>
</dbReference>
<dbReference type="Proteomes" id="UP000198406">
    <property type="component" value="Unassembled WGS sequence"/>
</dbReference>
<evidence type="ECO:0000259" key="2">
    <source>
        <dbReference type="PROSITE" id="PS50280"/>
    </source>
</evidence>
<organism evidence="4 5">
    <name type="scientific">Fistulifera solaris</name>
    <name type="common">Oleaginous diatom</name>
    <dbReference type="NCBI Taxonomy" id="1519565"/>
    <lineage>
        <taxon>Eukaryota</taxon>
        <taxon>Sar</taxon>
        <taxon>Stramenopiles</taxon>
        <taxon>Ochrophyta</taxon>
        <taxon>Bacillariophyta</taxon>
        <taxon>Bacillariophyceae</taxon>
        <taxon>Bacillariophycidae</taxon>
        <taxon>Naviculales</taxon>
        <taxon>Naviculaceae</taxon>
        <taxon>Fistulifera</taxon>
    </lineage>
</organism>
<dbReference type="InterPro" id="IPR001214">
    <property type="entry name" value="SET_dom"/>
</dbReference>
<dbReference type="EMBL" id="BDSP01000053">
    <property type="protein sequence ID" value="GAX12571.1"/>
    <property type="molecule type" value="Genomic_DNA"/>
</dbReference>
<feature type="domain" description="JmjC" evidence="3">
    <location>
        <begin position="779"/>
        <end position="931"/>
    </location>
</feature>
<dbReference type="PANTHER" id="PTHR12461:SF105">
    <property type="entry name" value="HYPOXIA-INDUCIBLE FACTOR 1-ALPHA INHIBITOR"/>
    <property type="match status" value="1"/>
</dbReference>
<feature type="region of interest" description="Disordered" evidence="1">
    <location>
        <begin position="440"/>
        <end position="484"/>
    </location>
</feature>
<dbReference type="PROSITE" id="PS51184">
    <property type="entry name" value="JMJC"/>
    <property type="match status" value="1"/>
</dbReference>
<dbReference type="OrthoDB" id="47172at2759"/>
<dbReference type="Gene3D" id="2.60.120.650">
    <property type="entry name" value="Cupin"/>
    <property type="match status" value="1"/>
</dbReference>
<protein>
    <submittedName>
        <fullName evidence="4">Uncharacterized protein</fullName>
    </submittedName>
</protein>
<reference evidence="4 5" key="1">
    <citation type="journal article" date="2015" name="Plant Cell">
        <title>Oil accumulation by the oleaginous diatom Fistulifera solaris as revealed by the genome and transcriptome.</title>
        <authorList>
            <person name="Tanaka T."/>
            <person name="Maeda Y."/>
            <person name="Veluchamy A."/>
            <person name="Tanaka M."/>
            <person name="Abida H."/>
            <person name="Marechal E."/>
            <person name="Bowler C."/>
            <person name="Muto M."/>
            <person name="Sunaga Y."/>
            <person name="Tanaka M."/>
            <person name="Yoshino T."/>
            <person name="Taniguchi T."/>
            <person name="Fukuda Y."/>
            <person name="Nemoto M."/>
            <person name="Matsumoto M."/>
            <person name="Wong P.S."/>
            <person name="Aburatani S."/>
            <person name="Fujibuchi W."/>
        </authorList>
    </citation>
    <scope>NUCLEOTIDE SEQUENCE [LARGE SCALE GENOMIC DNA]</scope>
    <source>
        <strain evidence="4 5">JPCC DA0580</strain>
    </source>
</reference>
<dbReference type="PROSITE" id="PS50280">
    <property type="entry name" value="SET"/>
    <property type="match status" value="1"/>
</dbReference>
<dbReference type="SUPFAM" id="SSF51197">
    <property type="entry name" value="Clavaminate synthase-like"/>
    <property type="match status" value="1"/>
</dbReference>
<proteinExistence type="predicted"/>
<dbReference type="InterPro" id="IPR003347">
    <property type="entry name" value="JmjC_dom"/>
</dbReference>
<dbReference type="InterPro" id="IPR046341">
    <property type="entry name" value="SET_dom_sf"/>
</dbReference>
<evidence type="ECO:0000259" key="3">
    <source>
        <dbReference type="PROSITE" id="PS51184"/>
    </source>
</evidence>
<dbReference type="PANTHER" id="PTHR12461">
    <property type="entry name" value="HYPOXIA-INDUCIBLE FACTOR 1 ALPHA INHIBITOR-RELATED"/>
    <property type="match status" value="1"/>
</dbReference>
<evidence type="ECO:0000313" key="4">
    <source>
        <dbReference type="EMBL" id="GAX12571.1"/>
    </source>
</evidence>